<accession>G7JDM5</accession>
<reference evidence="2" key="3">
    <citation type="submission" date="2015-04" db="UniProtKB">
        <authorList>
            <consortium name="EnsemblPlants"/>
        </authorList>
    </citation>
    <scope>IDENTIFICATION</scope>
    <source>
        <strain evidence="2">cv. Jemalong A17</strain>
    </source>
</reference>
<reference evidence="1 3" key="2">
    <citation type="journal article" date="2014" name="BMC Genomics">
        <title>An improved genome release (version Mt4.0) for the model legume Medicago truncatula.</title>
        <authorList>
            <person name="Tang H."/>
            <person name="Krishnakumar V."/>
            <person name="Bidwell S."/>
            <person name="Rosen B."/>
            <person name="Chan A."/>
            <person name="Zhou S."/>
            <person name="Gentzbittel L."/>
            <person name="Childs K.L."/>
            <person name="Yandell M."/>
            <person name="Gundlach H."/>
            <person name="Mayer K.F."/>
            <person name="Schwartz D.C."/>
            <person name="Town C.D."/>
        </authorList>
    </citation>
    <scope>GENOME REANNOTATION</scope>
    <source>
        <strain evidence="2 3">cv. Jemalong A17</strain>
    </source>
</reference>
<reference evidence="1 3" key="1">
    <citation type="journal article" date="2011" name="Nature">
        <title>The Medicago genome provides insight into the evolution of rhizobial symbioses.</title>
        <authorList>
            <person name="Young N.D."/>
            <person name="Debelle F."/>
            <person name="Oldroyd G.E."/>
            <person name="Geurts R."/>
            <person name="Cannon S.B."/>
            <person name="Udvardi M.K."/>
            <person name="Benedito V.A."/>
            <person name="Mayer K.F."/>
            <person name="Gouzy J."/>
            <person name="Schoof H."/>
            <person name="Van de Peer Y."/>
            <person name="Proost S."/>
            <person name="Cook D.R."/>
            <person name="Meyers B.C."/>
            <person name="Spannagl M."/>
            <person name="Cheung F."/>
            <person name="De Mita S."/>
            <person name="Krishnakumar V."/>
            <person name="Gundlach H."/>
            <person name="Zhou S."/>
            <person name="Mudge J."/>
            <person name="Bharti A.K."/>
            <person name="Murray J.D."/>
            <person name="Naoumkina M.A."/>
            <person name="Rosen B."/>
            <person name="Silverstein K.A."/>
            <person name="Tang H."/>
            <person name="Rombauts S."/>
            <person name="Zhao P.X."/>
            <person name="Zhou P."/>
            <person name="Barbe V."/>
            <person name="Bardou P."/>
            <person name="Bechner M."/>
            <person name="Bellec A."/>
            <person name="Berger A."/>
            <person name="Berges H."/>
            <person name="Bidwell S."/>
            <person name="Bisseling T."/>
            <person name="Choisne N."/>
            <person name="Couloux A."/>
            <person name="Denny R."/>
            <person name="Deshpande S."/>
            <person name="Dai X."/>
            <person name="Doyle J.J."/>
            <person name="Dudez A.M."/>
            <person name="Farmer A.D."/>
            <person name="Fouteau S."/>
            <person name="Franken C."/>
            <person name="Gibelin C."/>
            <person name="Gish J."/>
            <person name="Goldstein S."/>
            <person name="Gonzalez A.J."/>
            <person name="Green P.J."/>
            <person name="Hallab A."/>
            <person name="Hartog M."/>
            <person name="Hua A."/>
            <person name="Humphray S.J."/>
            <person name="Jeong D.H."/>
            <person name="Jing Y."/>
            <person name="Jocker A."/>
            <person name="Kenton S.M."/>
            <person name="Kim D.J."/>
            <person name="Klee K."/>
            <person name="Lai H."/>
            <person name="Lang C."/>
            <person name="Lin S."/>
            <person name="Macmil S.L."/>
            <person name="Magdelenat G."/>
            <person name="Matthews L."/>
            <person name="McCorrison J."/>
            <person name="Monaghan E.L."/>
            <person name="Mun J.H."/>
            <person name="Najar F.Z."/>
            <person name="Nicholson C."/>
            <person name="Noirot C."/>
            <person name="O'Bleness M."/>
            <person name="Paule C.R."/>
            <person name="Poulain J."/>
            <person name="Prion F."/>
            <person name="Qin B."/>
            <person name="Qu C."/>
            <person name="Retzel E.F."/>
            <person name="Riddle C."/>
            <person name="Sallet E."/>
            <person name="Samain S."/>
            <person name="Samson N."/>
            <person name="Sanders I."/>
            <person name="Saurat O."/>
            <person name="Scarpelli C."/>
            <person name="Schiex T."/>
            <person name="Segurens B."/>
            <person name="Severin A.J."/>
            <person name="Sherrier D.J."/>
            <person name="Shi R."/>
            <person name="Sims S."/>
            <person name="Singer S.R."/>
            <person name="Sinharoy S."/>
            <person name="Sterck L."/>
            <person name="Viollet A."/>
            <person name="Wang B.B."/>
            <person name="Wang K."/>
            <person name="Wang M."/>
            <person name="Wang X."/>
            <person name="Warfsmann J."/>
            <person name="Weissenbach J."/>
            <person name="White D.D."/>
            <person name="White J.D."/>
            <person name="Wiley G.B."/>
            <person name="Wincker P."/>
            <person name="Xing Y."/>
            <person name="Yang L."/>
            <person name="Yao Z."/>
            <person name="Ying F."/>
            <person name="Zhai J."/>
            <person name="Zhou L."/>
            <person name="Zuber A."/>
            <person name="Denarie J."/>
            <person name="Dixon R.A."/>
            <person name="May G.D."/>
            <person name="Schwartz D.C."/>
            <person name="Rogers J."/>
            <person name="Quetier F."/>
            <person name="Town C.D."/>
            <person name="Roe B.A."/>
        </authorList>
    </citation>
    <scope>NUCLEOTIDE SEQUENCE [LARGE SCALE GENOMIC DNA]</scope>
    <source>
        <strain evidence="1">A17</strain>
        <strain evidence="2 3">cv. Jemalong A17</strain>
    </source>
</reference>
<dbReference type="EnsemblPlants" id="AES88961">
    <property type="protein sequence ID" value="AES88961"/>
    <property type="gene ID" value="MTR_4g065430"/>
</dbReference>
<name>G7JDM5_MEDTR</name>
<keyword evidence="3" id="KW-1185">Reference proteome</keyword>
<dbReference type="HOGENOM" id="CLU_2609649_0_0_1"/>
<dbReference type="PaxDb" id="3880-AES88961"/>
<protein>
    <submittedName>
        <fullName evidence="1 2">Uncharacterized protein</fullName>
    </submittedName>
</protein>
<organism evidence="1 3">
    <name type="scientific">Medicago truncatula</name>
    <name type="common">Barrel medic</name>
    <name type="synonym">Medicago tribuloides</name>
    <dbReference type="NCBI Taxonomy" id="3880"/>
    <lineage>
        <taxon>Eukaryota</taxon>
        <taxon>Viridiplantae</taxon>
        <taxon>Streptophyta</taxon>
        <taxon>Embryophyta</taxon>
        <taxon>Tracheophyta</taxon>
        <taxon>Spermatophyta</taxon>
        <taxon>Magnoliopsida</taxon>
        <taxon>eudicotyledons</taxon>
        <taxon>Gunneridae</taxon>
        <taxon>Pentapetalae</taxon>
        <taxon>rosids</taxon>
        <taxon>fabids</taxon>
        <taxon>Fabales</taxon>
        <taxon>Fabaceae</taxon>
        <taxon>Papilionoideae</taxon>
        <taxon>50 kb inversion clade</taxon>
        <taxon>NPAAA clade</taxon>
        <taxon>Hologalegina</taxon>
        <taxon>IRL clade</taxon>
        <taxon>Trifolieae</taxon>
        <taxon>Medicago</taxon>
    </lineage>
</organism>
<proteinExistence type="predicted"/>
<gene>
    <name evidence="1" type="ordered locus">MTR_4g065430</name>
</gene>
<dbReference type="Proteomes" id="UP000002051">
    <property type="component" value="Chromosome 4"/>
</dbReference>
<dbReference type="AlphaFoldDB" id="G7JDM5"/>
<evidence type="ECO:0000313" key="1">
    <source>
        <dbReference type="EMBL" id="AES88961.1"/>
    </source>
</evidence>
<dbReference type="EMBL" id="CM001220">
    <property type="protein sequence ID" value="AES88961.1"/>
    <property type="molecule type" value="Genomic_DNA"/>
</dbReference>
<evidence type="ECO:0000313" key="3">
    <source>
        <dbReference type="Proteomes" id="UP000002051"/>
    </source>
</evidence>
<evidence type="ECO:0000313" key="2">
    <source>
        <dbReference type="EnsemblPlants" id="AES88961"/>
    </source>
</evidence>
<sequence length="79" mass="9001">MTMTLASSTLYDSRGLMSKKRVILEVAQKGKTRGDKKQLRIHIHINEWAYADQEERNVTSIKISPLHPALIAGTQLKRQ</sequence>